<dbReference type="Gene3D" id="3.10.180.10">
    <property type="entry name" value="2,3-Dihydroxybiphenyl 1,2-Dioxygenase, domain 1"/>
    <property type="match status" value="1"/>
</dbReference>
<accession>A0AAU7EC32</accession>
<proteinExistence type="predicted"/>
<protein>
    <submittedName>
        <fullName evidence="2">VOC family protein</fullName>
    </submittedName>
</protein>
<evidence type="ECO:0000259" key="1">
    <source>
        <dbReference type="PROSITE" id="PS51819"/>
    </source>
</evidence>
<evidence type="ECO:0000313" key="3">
    <source>
        <dbReference type="Proteomes" id="UP001224325"/>
    </source>
</evidence>
<dbReference type="InterPro" id="IPR037523">
    <property type="entry name" value="VOC_core"/>
</dbReference>
<dbReference type="Pfam" id="PF00903">
    <property type="entry name" value="Glyoxalase"/>
    <property type="match status" value="1"/>
</dbReference>
<dbReference type="RefSeq" id="WP_308993720.1">
    <property type="nucleotide sequence ID" value="NZ_CP155618.1"/>
</dbReference>
<dbReference type="AlphaFoldDB" id="A0AAU7EC32"/>
<dbReference type="KEGG" id="mlil:QLS71_015200"/>
<name>A0AAU7EC32_9FLAO</name>
<evidence type="ECO:0000313" key="2">
    <source>
        <dbReference type="EMBL" id="XBL13659.1"/>
    </source>
</evidence>
<keyword evidence="3" id="KW-1185">Reference proteome</keyword>
<dbReference type="EMBL" id="CP155618">
    <property type="protein sequence ID" value="XBL13659.1"/>
    <property type="molecule type" value="Genomic_DNA"/>
</dbReference>
<feature type="domain" description="VOC" evidence="1">
    <location>
        <begin position="10"/>
        <end position="132"/>
    </location>
</feature>
<reference evidence="2" key="1">
    <citation type="submission" date="2024-04" db="EMBL/GenBank/DDBJ databases">
        <title>Mariniflexile litorale, isolated from the shallow sediments of the Sea of Japan.</title>
        <authorList>
            <person name="Romanenko L."/>
            <person name="Isaeva M."/>
        </authorList>
    </citation>
    <scope>NUCLEOTIDE SEQUENCE [LARGE SCALE GENOMIC DNA]</scope>
    <source>
        <strain evidence="2">KMM 9835</strain>
    </source>
</reference>
<dbReference type="PROSITE" id="PS51819">
    <property type="entry name" value="VOC"/>
    <property type="match status" value="1"/>
</dbReference>
<dbReference type="SUPFAM" id="SSF54593">
    <property type="entry name" value="Glyoxalase/Bleomycin resistance protein/Dihydroxybiphenyl dioxygenase"/>
    <property type="match status" value="1"/>
</dbReference>
<dbReference type="Proteomes" id="UP001224325">
    <property type="component" value="Chromosome"/>
</dbReference>
<dbReference type="InterPro" id="IPR029068">
    <property type="entry name" value="Glyas_Bleomycin-R_OHBP_Dase"/>
</dbReference>
<dbReference type="InterPro" id="IPR004360">
    <property type="entry name" value="Glyas_Fos-R_dOase_dom"/>
</dbReference>
<sequence length="134" mass="15538">MKKDELIKLKVLHTNLMVDDVTSTIFFYEKIGFEVVQKAPNKKPEWAYIKKDNASLMFQSTSSLQKEFIQLKEQKMGGGLTIWIQVENIKEYYNQIKDEAEVLKPLGVTEYNGATEFVIQDLNGFILHFSNLEL</sequence>
<gene>
    <name evidence="2" type="ORF">QLS71_015200</name>
</gene>
<organism evidence="2 3">
    <name type="scientific">Mariniflexile litorale</name>
    <dbReference type="NCBI Taxonomy" id="3045158"/>
    <lineage>
        <taxon>Bacteria</taxon>
        <taxon>Pseudomonadati</taxon>
        <taxon>Bacteroidota</taxon>
        <taxon>Flavobacteriia</taxon>
        <taxon>Flavobacteriales</taxon>
        <taxon>Flavobacteriaceae</taxon>
        <taxon>Mariniflexile</taxon>
    </lineage>
</organism>